<proteinExistence type="predicted"/>
<evidence type="ECO:0000256" key="4">
    <source>
        <dbReference type="PROSITE-ProRule" id="PRU00134"/>
    </source>
</evidence>
<accession>A0A1B0FL07</accession>
<evidence type="ECO:0000256" key="3">
    <source>
        <dbReference type="ARBA" id="ARBA00022833"/>
    </source>
</evidence>
<reference evidence="6" key="1">
    <citation type="submission" date="2020-05" db="UniProtKB">
        <authorList>
            <consortium name="EnsemblMetazoa"/>
        </authorList>
    </citation>
    <scope>IDENTIFICATION</scope>
    <source>
        <strain evidence="6">Yale</strain>
    </source>
</reference>
<dbReference type="SUPFAM" id="SSF144232">
    <property type="entry name" value="HIT/MYND zinc finger-like"/>
    <property type="match status" value="2"/>
</dbReference>
<dbReference type="VEuPathDB" id="VectorBase:GMOY004493"/>
<evidence type="ECO:0000313" key="6">
    <source>
        <dbReference type="EnsemblMetazoa" id="GMOY004493-PA"/>
    </source>
</evidence>
<dbReference type="PROSITE" id="PS50865">
    <property type="entry name" value="ZF_MYND_2"/>
    <property type="match status" value="1"/>
</dbReference>
<dbReference type="InterPro" id="IPR002893">
    <property type="entry name" value="Znf_MYND"/>
</dbReference>
<dbReference type="AlphaFoldDB" id="A0A1B0FL07"/>
<keyword evidence="1" id="KW-0479">Metal-binding</keyword>
<dbReference type="EnsemblMetazoa" id="GMOY004493-RA">
    <property type="protein sequence ID" value="GMOY004493-PA"/>
    <property type="gene ID" value="GMOY004493"/>
</dbReference>
<dbReference type="EMBL" id="CCAG010013161">
    <property type="status" value="NOT_ANNOTATED_CDS"/>
    <property type="molecule type" value="Genomic_DNA"/>
</dbReference>
<dbReference type="GO" id="GO:0008270">
    <property type="term" value="F:zinc ion binding"/>
    <property type="evidence" value="ECO:0007669"/>
    <property type="project" value="UniProtKB-KW"/>
</dbReference>
<sequence>MSYELCSALQCNVCLAFAAFPEPNKSTTETQLSMRACSGCHLVKYCGKDHQKKDWRFHGDFCCAVQRIKNTYNVKHPLHLSSSGREPETFEEMETAQMQLKFLLTDALKRPLKTYEEEIISFPSACGVCFKLKDSHICSHCRSQAYCSLQHLAEHSIEHKKVCHLLQLYYCPYKVKELPTDFKLKYIGRVNNLHKSNLKTAFETVFNLKLPAKPYETLKDYQLFAYASDFSCIATICFTMCHLDILSMETSKFIIYIVGSSVEPRLWFQKIHTQFFFMQFPLFTTLELHFIGPETLEAMEENIQYDFLGQERNVFYICYNGLFQDYVSYFKGCPSLIVAFNCGFSEYSQLFKGSPAAKSCAATPTSSTQTDTWQKGIWEMLLFFRVPIVFTSFTKLESEFDFAALRKAADIGTFTMHVERIFTVSKNPFHDLRPLRQCHSDDDEAFYFRNGYIQAIHTMLKSNSVHMLKYLLLM</sequence>
<dbReference type="Pfam" id="PF20179">
    <property type="entry name" value="MSS51_C"/>
    <property type="match status" value="1"/>
</dbReference>
<keyword evidence="2 4" id="KW-0863">Zinc-finger</keyword>
<dbReference type="PROSITE" id="PS01360">
    <property type="entry name" value="ZF_MYND_1"/>
    <property type="match status" value="1"/>
</dbReference>
<dbReference type="PANTHER" id="PTHR28069">
    <property type="entry name" value="GH20023P"/>
    <property type="match status" value="1"/>
</dbReference>
<dbReference type="PANTHER" id="PTHR28069:SF2">
    <property type="entry name" value="GH20023P"/>
    <property type="match status" value="1"/>
</dbReference>
<evidence type="ECO:0000259" key="5">
    <source>
        <dbReference type="PROSITE" id="PS50865"/>
    </source>
</evidence>
<dbReference type="Gene3D" id="6.10.140.2220">
    <property type="match status" value="2"/>
</dbReference>
<dbReference type="Proteomes" id="UP000092444">
    <property type="component" value="Unassembled WGS sequence"/>
</dbReference>
<evidence type="ECO:0000313" key="7">
    <source>
        <dbReference type="Proteomes" id="UP000092444"/>
    </source>
</evidence>
<feature type="domain" description="MYND-type" evidence="5">
    <location>
        <begin position="11"/>
        <end position="62"/>
    </location>
</feature>
<evidence type="ECO:0000256" key="1">
    <source>
        <dbReference type="ARBA" id="ARBA00022723"/>
    </source>
</evidence>
<dbReference type="InterPro" id="IPR046824">
    <property type="entry name" value="Mss51-like_C"/>
</dbReference>
<protein>
    <recommendedName>
        <fullName evidence="5">MYND-type domain-containing protein</fullName>
    </recommendedName>
</protein>
<keyword evidence="3" id="KW-0862">Zinc</keyword>
<dbReference type="PhylomeDB" id="A0A1B0FL07"/>
<organism evidence="6 7">
    <name type="scientific">Glossina morsitans morsitans</name>
    <name type="common">Savannah tsetse fly</name>
    <dbReference type="NCBI Taxonomy" id="37546"/>
    <lineage>
        <taxon>Eukaryota</taxon>
        <taxon>Metazoa</taxon>
        <taxon>Ecdysozoa</taxon>
        <taxon>Arthropoda</taxon>
        <taxon>Hexapoda</taxon>
        <taxon>Insecta</taxon>
        <taxon>Pterygota</taxon>
        <taxon>Neoptera</taxon>
        <taxon>Endopterygota</taxon>
        <taxon>Diptera</taxon>
        <taxon>Brachycera</taxon>
        <taxon>Muscomorpha</taxon>
        <taxon>Hippoboscoidea</taxon>
        <taxon>Glossinidae</taxon>
        <taxon>Glossina</taxon>
    </lineage>
</organism>
<dbReference type="Pfam" id="PF01753">
    <property type="entry name" value="zf-MYND"/>
    <property type="match status" value="1"/>
</dbReference>
<dbReference type="STRING" id="37546.A0A1B0FL07"/>
<name>A0A1B0FL07_GLOMM</name>
<keyword evidence="7" id="KW-1185">Reference proteome</keyword>
<evidence type="ECO:0000256" key="2">
    <source>
        <dbReference type="ARBA" id="ARBA00022771"/>
    </source>
</evidence>